<evidence type="ECO:0000313" key="3">
    <source>
        <dbReference type="Proteomes" id="UP000077755"/>
    </source>
</evidence>
<evidence type="ECO:0000313" key="2">
    <source>
        <dbReference type="EMBL" id="WOH11024.1"/>
    </source>
</evidence>
<dbReference type="OMA" id="SIRCAER"/>
<evidence type="ECO:0008006" key="4">
    <source>
        <dbReference type="Google" id="ProtNLM"/>
    </source>
</evidence>
<protein>
    <recommendedName>
        <fullName evidence="4">F-box associated domain-containing protein</fullName>
    </recommendedName>
</protein>
<dbReference type="Gramene" id="KZM83783">
    <property type="protein sequence ID" value="KZM83783"/>
    <property type="gene ID" value="DCAR_028795"/>
</dbReference>
<gene>
    <name evidence="1" type="ORF">DCAR_028795</name>
    <name evidence="2" type="ORF">DCAR_0830502</name>
</gene>
<reference evidence="2" key="2">
    <citation type="submission" date="2022-03" db="EMBL/GenBank/DDBJ databases">
        <title>Draft title - Genomic analysis of global carrot germplasm unveils the trajectory of domestication and the origin of high carotenoid orange carrot.</title>
        <authorList>
            <person name="Iorizzo M."/>
            <person name="Ellison S."/>
            <person name="Senalik D."/>
            <person name="Macko-Podgorni A."/>
            <person name="Grzebelus D."/>
            <person name="Bostan H."/>
            <person name="Rolling W."/>
            <person name="Curaba J."/>
            <person name="Simon P."/>
        </authorList>
    </citation>
    <scope>NUCLEOTIDE SEQUENCE</scope>
    <source>
        <tissue evidence="2">Leaf</tissue>
    </source>
</reference>
<dbReference type="Gene3D" id="2.120.10.80">
    <property type="entry name" value="Kelch-type beta propeller"/>
    <property type="match status" value="1"/>
</dbReference>
<reference evidence="1" key="1">
    <citation type="journal article" date="2016" name="Nat. Genet.">
        <title>A high-quality carrot genome assembly provides new insights into carotenoid accumulation and asterid genome evolution.</title>
        <authorList>
            <person name="Iorizzo M."/>
            <person name="Ellison S."/>
            <person name="Senalik D."/>
            <person name="Zeng P."/>
            <person name="Satapoomin P."/>
            <person name="Huang J."/>
            <person name="Bowman M."/>
            <person name="Iovene M."/>
            <person name="Sanseverino W."/>
            <person name="Cavagnaro P."/>
            <person name="Yildiz M."/>
            <person name="Macko-Podgorni A."/>
            <person name="Moranska E."/>
            <person name="Grzebelus E."/>
            <person name="Grzebelus D."/>
            <person name="Ashrafi H."/>
            <person name="Zheng Z."/>
            <person name="Cheng S."/>
            <person name="Spooner D."/>
            <person name="Van Deynze A."/>
            <person name="Simon P."/>
        </authorList>
    </citation>
    <scope>NUCLEOTIDE SEQUENCE [LARGE SCALE GENOMIC DNA]</scope>
    <source>
        <tissue evidence="1">Leaf</tissue>
    </source>
</reference>
<dbReference type="InterPro" id="IPR015915">
    <property type="entry name" value="Kelch-typ_b-propeller"/>
</dbReference>
<keyword evidence="3" id="KW-1185">Reference proteome</keyword>
<accession>A0A175YJZ2</accession>
<name>A0A175YJZ2_DAUCS</name>
<evidence type="ECO:0000313" key="1">
    <source>
        <dbReference type="EMBL" id="KZM83783.1"/>
    </source>
</evidence>
<sequence>MSTRILVQSELSLVRNFGDKKFQHLEFHIVDLEEDEVHLNISRPLFACSGLHTLLHLGELVYMFGGCKTSKVITDIDSCVSENPTDTFYTGSALLRLTSDDSGEWCKNPKPIFGPLFANATCLGGKIYDMGFWHLCPQLFNPATDSWEDITLPSELQGCTVSLFVLPDPSNDRIILHLEKGSLSSPSICAYYPNSDEWKRIVSDFPGCAWDPVSAVADDVVYFNYDKCHTLVAAYDLKNLKWLDVHLSHNVVNGCYIIRENYKNLMYLGDNSFCLAVPSNQSSSIRCAERCLVLFVKFRVERRGSVINIVPLLARSFIFPRTSYVCNMVALRYFLSYLVFATL</sequence>
<dbReference type="EMBL" id="LNRQ01000008">
    <property type="protein sequence ID" value="KZM83783.1"/>
    <property type="molecule type" value="Genomic_DNA"/>
</dbReference>
<dbReference type="InterPro" id="IPR011043">
    <property type="entry name" value="Gal_Oxase/kelch_b-propeller"/>
</dbReference>
<proteinExistence type="predicted"/>
<organism evidence="1">
    <name type="scientific">Daucus carota subsp. sativus</name>
    <name type="common">Carrot</name>
    <dbReference type="NCBI Taxonomy" id="79200"/>
    <lineage>
        <taxon>Eukaryota</taxon>
        <taxon>Viridiplantae</taxon>
        <taxon>Streptophyta</taxon>
        <taxon>Embryophyta</taxon>
        <taxon>Tracheophyta</taxon>
        <taxon>Spermatophyta</taxon>
        <taxon>Magnoliopsida</taxon>
        <taxon>eudicotyledons</taxon>
        <taxon>Gunneridae</taxon>
        <taxon>Pentapetalae</taxon>
        <taxon>asterids</taxon>
        <taxon>campanulids</taxon>
        <taxon>Apiales</taxon>
        <taxon>Apiaceae</taxon>
        <taxon>Apioideae</taxon>
        <taxon>Scandiceae</taxon>
        <taxon>Daucinae</taxon>
        <taxon>Daucus</taxon>
        <taxon>Daucus sect. Daucus</taxon>
    </lineage>
</organism>
<dbReference type="SUPFAM" id="SSF50965">
    <property type="entry name" value="Galactose oxidase, central domain"/>
    <property type="match status" value="1"/>
</dbReference>
<dbReference type="Proteomes" id="UP000077755">
    <property type="component" value="Chromosome 8"/>
</dbReference>
<dbReference type="AlphaFoldDB" id="A0A175YJZ2"/>
<dbReference type="EMBL" id="CP093350">
    <property type="protein sequence ID" value="WOH11024.1"/>
    <property type="molecule type" value="Genomic_DNA"/>
</dbReference>